<dbReference type="Proteomes" id="UP000276542">
    <property type="component" value="Unassembled WGS sequence"/>
</dbReference>
<dbReference type="OrthoDB" id="3829852at2"/>
<keyword evidence="2" id="KW-1185">Reference proteome</keyword>
<accession>A0A3A5H7N9</accession>
<proteinExistence type="predicted"/>
<gene>
    <name evidence="1" type="ORF">D4739_06375</name>
</gene>
<evidence type="ECO:0000313" key="2">
    <source>
        <dbReference type="Proteomes" id="UP000276542"/>
    </source>
</evidence>
<dbReference type="AlphaFoldDB" id="A0A3A5H7N9"/>
<evidence type="ECO:0008006" key="3">
    <source>
        <dbReference type="Google" id="ProtNLM"/>
    </source>
</evidence>
<organism evidence="1 2">
    <name type="scientific">Nocardioides cavernaquae</name>
    <dbReference type="NCBI Taxonomy" id="2321396"/>
    <lineage>
        <taxon>Bacteria</taxon>
        <taxon>Bacillati</taxon>
        <taxon>Actinomycetota</taxon>
        <taxon>Actinomycetes</taxon>
        <taxon>Propionibacteriales</taxon>
        <taxon>Nocardioidaceae</taxon>
        <taxon>Nocardioides</taxon>
    </lineage>
</organism>
<protein>
    <recommendedName>
        <fullName evidence="3">DUF4254 domain-containing protein</fullName>
    </recommendedName>
</protein>
<name>A0A3A5H7N9_9ACTN</name>
<sequence>MNDSLQAAMAGLAVALDAPRPQGAQLGVWRFTVRQRLGTVRDGLAAEHPQARAGWAVARERAVLRERQRLLTRLAIISPRILDAPEPEGIRTEIKRLLHDIDRHRQRMQDVTWDEAEVDFGGSE</sequence>
<reference evidence="2" key="1">
    <citation type="submission" date="2018-09" db="EMBL/GenBank/DDBJ databases">
        <authorList>
            <person name="Zhu H."/>
        </authorList>
    </citation>
    <scope>NUCLEOTIDE SEQUENCE [LARGE SCALE GENOMIC DNA]</scope>
    <source>
        <strain evidence="2">K1W22B-1</strain>
    </source>
</reference>
<dbReference type="RefSeq" id="WP_120059787.1">
    <property type="nucleotide sequence ID" value="NZ_QYRP01000002.1"/>
</dbReference>
<dbReference type="EMBL" id="QYRP01000002">
    <property type="protein sequence ID" value="RJS45888.1"/>
    <property type="molecule type" value="Genomic_DNA"/>
</dbReference>
<comment type="caution">
    <text evidence="1">The sequence shown here is derived from an EMBL/GenBank/DDBJ whole genome shotgun (WGS) entry which is preliminary data.</text>
</comment>
<evidence type="ECO:0000313" key="1">
    <source>
        <dbReference type="EMBL" id="RJS45888.1"/>
    </source>
</evidence>